<organism evidence="2 3">
    <name type="scientific">Pleurodeles waltl</name>
    <name type="common">Iberian ribbed newt</name>
    <dbReference type="NCBI Taxonomy" id="8319"/>
    <lineage>
        <taxon>Eukaryota</taxon>
        <taxon>Metazoa</taxon>
        <taxon>Chordata</taxon>
        <taxon>Craniata</taxon>
        <taxon>Vertebrata</taxon>
        <taxon>Euteleostomi</taxon>
        <taxon>Amphibia</taxon>
        <taxon>Batrachia</taxon>
        <taxon>Caudata</taxon>
        <taxon>Salamandroidea</taxon>
        <taxon>Salamandridae</taxon>
        <taxon>Pleurodelinae</taxon>
        <taxon>Pleurodeles</taxon>
    </lineage>
</organism>
<sequence>MPARDASRTRRGWSEALSFHRSMAGLHRLSHAVAQGGKEGGIGSDPMGIMGLDSCVVVRRKERDSPISQERSLAQQPVNLMQAEDVSNIKPTRGIEAGQNTLLKPGGRDKENEKEMNILDWAKDSGDKFYSLTEESDFSSGGEHSLRESGSSISTERGNLSSSNKPTVWQRRRQRKCTKTRPGSQEGTEFSDSSGSKILKWDYSGIRLMDTTGTTDIFAVGGQQLVDNNMEGSNGDMISDACMVSTDSGMLQSIYNSINELQTETLIESRRARVATKQLQVAKSCTEIEAKLGSMDERIAVVEEDVDILKQQNAMQEDQLTGIMWKLEDFENQQRRNNLRFLGINEGLEHVVEKCRLGKHETAIAINDMCKVFNYKTEDLEKCEASILANNKGKPFKHMSEEPVTPNE</sequence>
<feature type="compositionally biased region" description="Polar residues" evidence="1">
    <location>
        <begin position="148"/>
        <end position="167"/>
    </location>
</feature>
<dbReference type="Gene3D" id="1.20.58.60">
    <property type="match status" value="1"/>
</dbReference>
<dbReference type="Proteomes" id="UP001066276">
    <property type="component" value="Chromosome 3_2"/>
</dbReference>
<feature type="region of interest" description="Disordered" evidence="1">
    <location>
        <begin position="87"/>
        <end position="113"/>
    </location>
</feature>
<dbReference type="AlphaFoldDB" id="A0AAV7TKT0"/>
<name>A0AAV7TKT0_PLEWA</name>
<protein>
    <submittedName>
        <fullName evidence="2">Uncharacterized protein</fullName>
    </submittedName>
</protein>
<accession>A0AAV7TKT0</accession>
<feature type="compositionally biased region" description="Polar residues" evidence="1">
    <location>
        <begin position="182"/>
        <end position="194"/>
    </location>
</feature>
<keyword evidence="3" id="KW-1185">Reference proteome</keyword>
<proteinExistence type="predicted"/>
<feature type="compositionally biased region" description="Basic residues" evidence="1">
    <location>
        <begin position="170"/>
        <end position="179"/>
    </location>
</feature>
<dbReference type="EMBL" id="JANPWB010000006">
    <property type="protein sequence ID" value="KAJ1177222.1"/>
    <property type="molecule type" value="Genomic_DNA"/>
</dbReference>
<comment type="caution">
    <text evidence="2">The sequence shown here is derived from an EMBL/GenBank/DDBJ whole genome shotgun (WGS) entry which is preliminary data.</text>
</comment>
<gene>
    <name evidence="2" type="ORF">NDU88_002483</name>
</gene>
<evidence type="ECO:0000313" key="3">
    <source>
        <dbReference type="Proteomes" id="UP001066276"/>
    </source>
</evidence>
<evidence type="ECO:0000256" key="1">
    <source>
        <dbReference type="SAM" id="MobiDB-lite"/>
    </source>
</evidence>
<evidence type="ECO:0000313" key="2">
    <source>
        <dbReference type="EMBL" id="KAJ1177222.1"/>
    </source>
</evidence>
<reference evidence="2" key="1">
    <citation type="journal article" date="2022" name="bioRxiv">
        <title>Sequencing and chromosome-scale assembly of the giantPleurodeles waltlgenome.</title>
        <authorList>
            <person name="Brown T."/>
            <person name="Elewa A."/>
            <person name="Iarovenko S."/>
            <person name="Subramanian E."/>
            <person name="Araus A.J."/>
            <person name="Petzold A."/>
            <person name="Susuki M."/>
            <person name="Suzuki K.-i.T."/>
            <person name="Hayashi T."/>
            <person name="Toyoda A."/>
            <person name="Oliveira C."/>
            <person name="Osipova E."/>
            <person name="Leigh N.D."/>
            <person name="Simon A."/>
            <person name="Yun M.H."/>
        </authorList>
    </citation>
    <scope>NUCLEOTIDE SEQUENCE</scope>
    <source>
        <strain evidence="2">20211129_DDA</strain>
        <tissue evidence="2">Liver</tissue>
    </source>
</reference>
<feature type="region of interest" description="Disordered" evidence="1">
    <location>
        <begin position="133"/>
        <end position="194"/>
    </location>
</feature>